<dbReference type="OrthoDB" id="3249498at2759"/>
<dbReference type="EMBL" id="DS547142">
    <property type="protein sequence ID" value="EDR01159.1"/>
    <property type="molecule type" value="Genomic_DNA"/>
</dbReference>
<organism evidence="2">
    <name type="scientific">Laccaria bicolor (strain S238N-H82 / ATCC MYA-4686)</name>
    <name type="common">Bicoloured deceiver</name>
    <name type="synonym">Laccaria laccata var. bicolor</name>
    <dbReference type="NCBI Taxonomy" id="486041"/>
    <lineage>
        <taxon>Eukaryota</taxon>
        <taxon>Fungi</taxon>
        <taxon>Dikarya</taxon>
        <taxon>Basidiomycota</taxon>
        <taxon>Agaricomycotina</taxon>
        <taxon>Agaricomycetes</taxon>
        <taxon>Agaricomycetidae</taxon>
        <taxon>Agaricales</taxon>
        <taxon>Agaricineae</taxon>
        <taxon>Hydnangiaceae</taxon>
        <taxon>Laccaria</taxon>
    </lineage>
</organism>
<accession>B0DWB4</accession>
<proteinExistence type="predicted"/>
<dbReference type="STRING" id="486041.B0DWB4"/>
<gene>
    <name evidence="1" type="ORF">LACBIDRAFT_312509</name>
</gene>
<evidence type="ECO:0000313" key="2">
    <source>
        <dbReference type="Proteomes" id="UP000001194"/>
    </source>
</evidence>
<dbReference type="KEGG" id="lbc:LACBIDRAFT_312509"/>
<sequence>MGFWLPDHSVGFYSPVPEVLDKEQIFYFEALSVLSALHHIINTCHPQQSSRILIYTDNDNTVVIFNTMRCLPHYNDILISAADVLIRQVLHLRVLHITGELNHVADAISRKKFALAQQYSPGITISPFSPPQLPLGATKK</sequence>
<keyword evidence="2" id="KW-1185">Reference proteome</keyword>
<dbReference type="AlphaFoldDB" id="B0DWB4"/>
<dbReference type="Proteomes" id="UP000001194">
    <property type="component" value="Unassembled WGS sequence"/>
</dbReference>
<dbReference type="RefSeq" id="XP_001888201.1">
    <property type="nucleotide sequence ID" value="XM_001888166.1"/>
</dbReference>
<dbReference type="HOGENOM" id="CLU_125038_0_0_1"/>
<dbReference type="GeneID" id="6083885"/>
<protein>
    <submittedName>
        <fullName evidence="1">Predicted protein</fullName>
    </submittedName>
</protein>
<evidence type="ECO:0000313" key="1">
    <source>
        <dbReference type="EMBL" id="EDR01159.1"/>
    </source>
</evidence>
<dbReference type="InParanoid" id="B0DWB4"/>
<name>B0DWB4_LACBS</name>
<reference evidence="1 2" key="1">
    <citation type="journal article" date="2008" name="Nature">
        <title>The genome of Laccaria bicolor provides insights into mycorrhizal symbiosis.</title>
        <authorList>
            <person name="Martin F."/>
            <person name="Aerts A."/>
            <person name="Ahren D."/>
            <person name="Brun A."/>
            <person name="Danchin E.G.J."/>
            <person name="Duchaussoy F."/>
            <person name="Gibon J."/>
            <person name="Kohler A."/>
            <person name="Lindquist E."/>
            <person name="Pereda V."/>
            <person name="Salamov A."/>
            <person name="Shapiro H.J."/>
            <person name="Wuyts J."/>
            <person name="Blaudez D."/>
            <person name="Buee M."/>
            <person name="Brokstein P."/>
            <person name="Canbaeck B."/>
            <person name="Cohen D."/>
            <person name="Courty P.E."/>
            <person name="Coutinho P.M."/>
            <person name="Delaruelle C."/>
            <person name="Detter J.C."/>
            <person name="Deveau A."/>
            <person name="DiFazio S."/>
            <person name="Duplessis S."/>
            <person name="Fraissinet-Tachet L."/>
            <person name="Lucic E."/>
            <person name="Frey-Klett P."/>
            <person name="Fourrey C."/>
            <person name="Feussner I."/>
            <person name="Gay G."/>
            <person name="Grimwood J."/>
            <person name="Hoegger P.J."/>
            <person name="Jain P."/>
            <person name="Kilaru S."/>
            <person name="Labbe J."/>
            <person name="Lin Y.C."/>
            <person name="Legue V."/>
            <person name="Le Tacon F."/>
            <person name="Marmeisse R."/>
            <person name="Melayah D."/>
            <person name="Montanini B."/>
            <person name="Muratet M."/>
            <person name="Nehls U."/>
            <person name="Niculita-Hirzel H."/>
            <person name="Oudot-Le Secq M.P."/>
            <person name="Peter M."/>
            <person name="Quesneville H."/>
            <person name="Rajashekar B."/>
            <person name="Reich M."/>
            <person name="Rouhier N."/>
            <person name="Schmutz J."/>
            <person name="Yin T."/>
            <person name="Chalot M."/>
            <person name="Henrissat B."/>
            <person name="Kuees U."/>
            <person name="Lucas S."/>
            <person name="Van de Peer Y."/>
            <person name="Podila G.K."/>
            <person name="Polle A."/>
            <person name="Pukkila P.J."/>
            <person name="Richardson P.M."/>
            <person name="Rouze P."/>
            <person name="Sanders I.R."/>
            <person name="Stajich J.E."/>
            <person name="Tunlid A."/>
            <person name="Tuskan G."/>
            <person name="Grigoriev I.V."/>
        </authorList>
    </citation>
    <scope>NUCLEOTIDE SEQUENCE [LARGE SCALE GENOMIC DNA]</scope>
    <source>
        <strain evidence="2">S238N-H82 / ATCC MYA-4686</strain>
    </source>
</reference>